<protein>
    <recommendedName>
        <fullName evidence="4">Phosphate-binding protein</fullName>
    </recommendedName>
</protein>
<comment type="similarity">
    <text evidence="1 4">Belongs to the PstS family.</text>
</comment>
<dbReference type="Proteomes" id="UP001290861">
    <property type="component" value="Unassembled WGS sequence"/>
</dbReference>
<evidence type="ECO:0000256" key="3">
    <source>
        <dbReference type="ARBA" id="ARBA00022729"/>
    </source>
</evidence>
<dbReference type="InterPro" id="IPR050811">
    <property type="entry name" value="Phosphate_ABC_transporter"/>
</dbReference>
<dbReference type="Gene3D" id="3.40.190.10">
    <property type="entry name" value="Periplasmic binding protein-like II"/>
    <property type="match status" value="2"/>
</dbReference>
<dbReference type="PANTHER" id="PTHR30570">
    <property type="entry name" value="PERIPLASMIC PHOSPHATE BINDING COMPONENT OF PHOSPHATE ABC TRANSPORTER"/>
    <property type="match status" value="1"/>
</dbReference>
<comment type="caution">
    <text evidence="6">The sequence shown here is derived from an EMBL/GenBank/DDBJ whole genome shotgun (WGS) entry which is preliminary data.</text>
</comment>
<evidence type="ECO:0000256" key="4">
    <source>
        <dbReference type="RuleBase" id="RU367119"/>
    </source>
</evidence>
<dbReference type="EMBL" id="JARVCO010000012">
    <property type="protein sequence ID" value="MDZ8120152.1"/>
    <property type="molecule type" value="Genomic_DNA"/>
</dbReference>
<feature type="domain" description="PBP" evidence="5">
    <location>
        <begin position="14"/>
        <end position="240"/>
    </location>
</feature>
<accession>A0ABU5N133</accession>
<evidence type="ECO:0000313" key="7">
    <source>
        <dbReference type="Proteomes" id="UP001290861"/>
    </source>
</evidence>
<dbReference type="InterPro" id="IPR011862">
    <property type="entry name" value="Phos-bd"/>
</dbReference>
<evidence type="ECO:0000256" key="1">
    <source>
        <dbReference type="ARBA" id="ARBA00008725"/>
    </source>
</evidence>
<dbReference type="CDD" id="cd13653">
    <property type="entry name" value="PBP2_phosphate_like_1"/>
    <property type="match status" value="1"/>
</dbReference>
<name>A0ABU5N133_9BACT</name>
<comment type="function">
    <text evidence="4">Involved in the system for phosphate transport across the cytoplasmic membrane.</text>
</comment>
<keyword evidence="2 4" id="KW-0813">Transport</keyword>
<proteinExistence type="inferred from homology"/>
<dbReference type="InterPro" id="IPR024370">
    <property type="entry name" value="PBP_domain"/>
</dbReference>
<feature type="chain" id="PRO_5044995671" description="Phosphate-binding protein" evidence="4">
    <location>
        <begin position="21"/>
        <end position="272"/>
    </location>
</feature>
<evidence type="ECO:0000259" key="5">
    <source>
        <dbReference type="Pfam" id="PF12849"/>
    </source>
</evidence>
<dbReference type="SUPFAM" id="SSF53850">
    <property type="entry name" value="Periplasmic binding protein-like II"/>
    <property type="match status" value="1"/>
</dbReference>
<feature type="signal peptide" evidence="4">
    <location>
        <begin position="1"/>
        <end position="20"/>
    </location>
</feature>
<dbReference type="NCBIfam" id="TIGR02136">
    <property type="entry name" value="ptsS_2"/>
    <property type="match status" value="1"/>
</dbReference>
<organism evidence="6 7">
    <name type="scientific">Pontiella agarivorans</name>
    <dbReference type="NCBI Taxonomy" id="3038953"/>
    <lineage>
        <taxon>Bacteria</taxon>
        <taxon>Pseudomonadati</taxon>
        <taxon>Kiritimatiellota</taxon>
        <taxon>Kiritimatiellia</taxon>
        <taxon>Kiritimatiellales</taxon>
        <taxon>Pontiellaceae</taxon>
        <taxon>Pontiella</taxon>
    </lineage>
</organism>
<sequence length="272" mass="28947">MKIQILAMTAAATVAATAGASDKIVIDGSTTVGPIAKAFAEYYMAANPDVNITVSESGSGNGAKSMVNGTCDVAIMSRPMKETEFKAAADKGIQPVAHVVSLDGLPILVHPSNPVQELTVEQVRKIYLGEISNWKEVGGPDKAIVTISRDTNSGTYETFAKLVMNKEKIGGKCEYVGSNGAIRQRVQSTPAAIGYAGLGFVDKTVKALKINGIYPSAETVQTGEYPVARPLFMYTDGYPKLGTPLYQFITIHLTEDGQEMVEEIGFVPVTAY</sequence>
<keyword evidence="3 4" id="KW-0732">Signal</keyword>
<keyword evidence="7" id="KW-1185">Reference proteome</keyword>
<reference evidence="6 7" key="1">
    <citation type="journal article" date="2024" name="Appl. Environ. Microbiol.">
        <title>Pontiella agarivorans sp. nov., a novel marine anaerobic bacterium capable of degrading macroalgal polysaccharides and fixing nitrogen.</title>
        <authorList>
            <person name="Liu N."/>
            <person name="Kivenson V."/>
            <person name="Peng X."/>
            <person name="Cui Z."/>
            <person name="Lankiewicz T.S."/>
            <person name="Gosselin K.M."/>
            <person name="English C.J."/>
            <person name="Blair E.M."/>
            <person name="O'Malley M.A."/>
            <person name="Valentine D.L."/>
        </authorList>
    </citation>
    <scope>NUCLEOTIDE SEQUENCE [LARGE SCALE GENOMIC DNA]</scope>
    <source>
        <strain evidence="6 7">NLcol2</strain>
    </source>
</reference>
<dbReference type="PANTHER" id="PTHR30570:SF1">
    <property type="entry name" value="PHOSPHATE-BINDING PROTEIN PSTS"/>
    <property type="match status" value="1"/>
</dbReference>
<evidence type="ECO:0000256" key="2">
    <source>
        <dbReference type="ARBA" id="ARBA00022448"/>
    </source>
</evidence>
<gene>
    <name evidence="6" type="ORF">P9H32_16090</name>
</gene>
<dbReference type="RefSeq" id="WP_322609927.1">
    <property type="nucleotide sequence ID" value="NZ_JARVCO010000012.1"/>
</dbReference>
<evidence type="ECO:0000313" key="6">
    <source>
        <dbReference type="EMBL" id="MDZ8120152.1"/>
    </source>
</evidence>
<dbReference type="Pfam" id="PF12849">
    <property type="entry name" value="PBP_like_2"/>
    <property type="match status" value="1"/>
</dbReference>
<keyword evidence="4" id="KW-0592">Phosphate transport</keyword>